<gene>
    <name evidence="8" type="primary">vapC</name>
    <name evidence="10" type="ORF">JAO74_08975</name>
</gene>
<dbReference type="EC" id="3.1.-.-" evidence="8"/>
<evidence type="ECO:0000313" key="11">
    <source>
        <dbReference type="Proteomes" id="UP000640426"/>
    </source>
</evidence>
<dbReference type="SUPFAM" id="SSF88723">
    <property type="entry name" value="PIN domain-like"/>
    <property type="match status" value="1"/>
</dbReference>
<evidence type="ECO:0000256" key="3">
    <source>
        <dbReference type="ARBA" id="ARBA00022722"/>
    </source>
</evidence>
<reference evidence="11" key="1">
    <citation type="submission" date="2020-12" db="EMBL/GenBank/DDBJ databases">
        <title>Hymenobacter sp.</title>
        <authorList>
            <person name="Kim M.K."/>
        </authorList>
    </citation>
    <scope>NUCLEOTIDE SEQUENCE [LARGE SCALE GENOMIC DNA]</scope>
    <source>
        <strain evidence="11">BT553</strain>
    </source>
</reference>
<evidence type="ECO:0000313" key="10">
    <source>
        <dbReference type="EMBL" id="MBJ6121923.1"/>
    </source>
</evidence>
<evidence type="ECO:0000256" key="4">
    <source>
        <dbReference type="ARBA" id="ARBA00022723"/>
    </source>
</evidence>
<keyword evidence="8" id="KW-0800">Toxin</keyword>
<dbReference type="Pfam" id="PF01850">
    <property type="entry name" value="PIN"/>
    <property type="match status" value="1"/>
</dbReference>
<evidence type="ECO:0000256" key="5">
    <source>
        <dbReference type="ARBA" id="ARBA00022801"/>
    </source>
</evidence>
<evidence type="ECO:0000256" key="1">
    <source>
        <dbReference type="ARBA" id="ARBA00001946"/>
    </source>
</evidence>
<dbReference type="Gene3D" id="3.40.50.1010">
    <property type="entry name" value="5'-nuclease"/>
    <property type="match status" value="1"/>
</dbReference>
<dbReference type="InterPro" id="IPR022907">
    <property type="entry name" value="VapC_family"/>
</dbReference>
<feature type="binding site" evidence="8">
    <location>
        <position position="5"/>
    </location>
    <ligand>
        <name>Mg(2+)</name>
        <dbReference type="ChEBI" id="CHEBI:18420"/>
    </ligand>
</feature>
<feature type="domain" description="PIN" evidence="9">
    <location>
        <begin position="3"/>
        <end position="121"/>
    </location>
</feature>
<evidence type="ECO:0000256" key="6">
    <source>
        <dbReference type="ARBA" id="ARBA00022842"/>
    </source>
</evidence>
<comment type="cofactor">
    <cofactor evidence="1 8">
        <name>Mg(2+)</name>
        <dbReference type="ChEBI" id="CHEBI:18420"/>
    </cofactor>
</comment>
<evidence type="ECO:0000256" key="7">
    <source>
        <dbReference type="ARBA" id="ARBA00038093"/>
    </source>
</evidence>
<keyword evidence="6 8" id="KW-0460">Magnesium</keyword>
<dbReference type="Proteomes" id="UP000640426">
    <property type="component" value="Unassembled WGS sequence"/>
</dbReference>
<keyword evidence="3 8" id="KW-0540">Nuclease</keyword>
<comment type="similarity">
    <text evidence="7 8">Belongs to the PINc/VapC protein family.</text>
</comment>
<sequence length="132" mass="14489">MHLIDTNIAIYLRDGHDRITARLMTLSQRPAMSLMTWVEMEGGVHADPRYATYRRATLDALVAAIDILPIDPPVVTAYGSIIAARGFSRARILDRLIAATAIVHGLTLVTINGEDFRDIPGLSLDIWPAPAQ</sequence>
<dbReference type="InterPro" id="IPR029060">
    <property type="entry name" value="PIN-like_dom_sf"/>
</dbReference>
<evidence type="ECO:0000256" key="2">
    <source>
        <dbReference type="ARBA" id="ARBA00022649"/>
    </source>
</evidence>
<dbReference type="PANTHER" id="PTHR33653">
    <property type="entry name" value="RIBONUCLEASE VAPC2"/>
    <property type="match status" value="1"/>
</dbReference>
<dbReference type="HAMAP" id="MF_00265">
    <property type="entry name" value="VapC_Nob1"/>
    <property type="match status" value="1"/>
</dbReference>
<keyword evidence="11" id="KW-1185">Reference proteome</keyword>
<dbReference type="EMBL" id="JAELXS010000004">
    <property type="protein sequence ID" value="MBJ6121923.1"/>
    <property type="molecule type" value="Genomic_DNA"/>
</dbReference>
<protein>
    <recommendedName>
        <fullName evidence="8">Ribonuclease VapC</fullName>
        <shortName evidence="8">RNase VapC</shortName>
        <ecNumber evidence="8">3.1.-.-</ecNumber>
    </recommendedName>
    <alternativeName>
        <fullName evidence="8">Toxin VapC</fullName>
    </alternativeName>
</protein>
<dbReference type="RefSeq" id="WP_199037166.1">
    <property type="nucleotide sequence ID" value="NZ_JAELXS010000004.1"/>
</dbReference>
<dbReference type="InterPro" id="IPR050556">
    <property type="entry name" value="Type_II_TA_system_RNase"/>
</dbReference>
<keyword evidence="5 8" id="KW-0378">Hydrolase</keyword>
<accession>A0ABS0XQA8</accession>
<proteinExistence type="inferred from homology"/>
<keyword evidence="2 8" id="KW-1277">Toxin-antitoxin system</keyword>
<keyword evidence="4 8" id="KW-0479">Metal-binding</keyword>
<feature type="binding site" evidence="8">
    <location>
        <position position="94"/>
    </location>
    <ligand>
        <name>Mg(2+)</name>
        <dbReference type="ChEBI" id="CHEBI:18420"/>
    </ligand>
</feature>
<evidence type="ECO:0000256" key="8">
    <source>
        <dbReference type="HAMAP-Rule" id="MF_00265"/>
    </source>
</evidence>
<comment type="function">
    <text evidence="8">Toxic component of a toxin-antitoxin (TA) system. An RNase.</text>
</comment>
<name>A0ABS0XQA8_9SPHN</name>
<dbReference type="InterPro" id="IPR002716">
    <property type="entry name" value="PIN_dom"/>
</dbReference>
<organism evidence="10 11">
    <name type="scientific">Sphingomonas mollis</name>
    <dbReference type="NCBI Taxonomy" id="2795726"/>
    <lineage>
        <taxon>Bacteria</taxon>
        <taxon>Pseudomonadati</taxon>
        <taxon>Pseudomonadota</taxon>
        <taxon>Alphaproteobacteria</taxon>
        <taxon>Sphingomonadales</taxon>
        <taxon>Sphingomonadaceae</taxon>
        <taxon>Sphingomonas</taxon>
    </lineage>
</organism>
<dbReference type="PANTHER" id="PTHR33653:SF1">
    <property type="entry name" value="RIBONUCLEASE VAPC2"/>
    <property type="match status" value="1"/>
</dbReference>
<evidence type="ECO:0000259" key="9">
    <source>
        <dbReference type="Pfam" id="PF01850"/>
    </source>
</evidence>
<comment type="caution">
    <text evidence="10">The sequence shown here is derived from an EMBL/GenBank/DDBJ whole genome shotgun (WGS) entry which is preliminary data.</text>
</comment>